<dbReference type="RefSeq" id="WP_095981343.1">
    <property type="nucleotide sequence ID" value="NZ_CP022163.1"/>
</dbReference>
<proteinExistence type="predicted"/>
<dbReference type="Proteomes" id="UP000217289">
    <property type="component" value="Chromosome"/>
</dbReference>
<sequence length="369" mass="41677">MNELVPLQYPQMFQGLFARRREKFVPLVEEARSALHALAVPEALRPFYDTVVRDNAQPSFMLLPLMFLCMAEASGGIQPVHRRFLPALILSMETCATVDDTVDRTPMRSGRRTFALRFGEISTTPFVGSLVALATQEAARADPRLLDCTLRLFTELYALQLWERQNLYPTEGMFERWLDNRYHENTLGVSFGLDTALLLNGHAPAPLSMHQAFGRIFQDVDDLVNILEDRRSEGENDDVLMGAVTRPLLVTLARYPHLRADVANLWRVCRAMTGSSAVAVHKMPAHTNPTIERLYRPVYQALREVGVPGTVKHVLADYRTCVESAPPAFRSAIQEMTYTWVDRLRRRTGSALITEEQIHDALKGLEQAA</sequence>
<dbReference type="Gene3D" id="1.10.600.10">
    <property type="entry name" value="Farnesyl Diphosphate Synthase"/>
    <property type="match status" value="1"/>
</dbReference>
<protein>
    <submittedName>
        <fullName evidence="1">Uncharacterized protein</fullName>
    </submittedName>
</protein>
<dbReference type="OrthoDB" id="5492799at2"/>
<organism evidence="1 2">
    <name type="scientific">Melittangium boletus DSM 14713</name>
    <dbReference type="NCBI Taxonomy" id="1294270"/>
    <lineage>
        <taxon>Bacteria</taxon>
        <taxon>Pseudomonadati</taxon>
        <taxon>Myxococcota</taxon>
        <taxon>Myxococcia</taxon>
        <taxon>Myxococcales</taxon>
        <taxon>Cystobacterineae</taxon>
        <taxon>Archangiaceae</taxon>
        <taxon>Melittangium</taxon>
    </lineage>
</organism>
<dbReference type="EMBL" id="CP022163">
    <property type="protein sequence ID" value="ATB33272.1"/>
    <property type="molecule type" value="Genomic_DNA"/>
</dbReference>
<name>A0A250IPV3_9BACT</name>
<accession>A0A250IPV3</accession>
<gene>
    <name evidence="1" type="ORF">MEBOL_006763</name>
</gene>
<dbReference type="InterPro" id="IPR008949">
    <property type="entry name" value="Isoprenoid_synthase_dom_sf"/>
</dbReference>
<dbReference type="SUPFAM" id="SSF48576">
    <property type="entry name" value="Terpenoid synthases"/>
    <property type="match status" value="1"/>
</dbReference>
<evidence type="ECO:0000313" key="1">
    <source>
        <dbReference type="EMBL" id="ATB33272.1"/>
    </source>
</evidence>
<keyword evidence="2" id="KW-1185">Reference proteome</keyword>
<reference evidence="1 2" key="1">
    <citation type="submission" date="2017-06" db="EMBL/GenBank/DDBJ databases">
        <authorList>
            <person name="Kim H.J."/>
            <person name="Triplett B.A."/>
        </authorList>
    </citation>
    <scope>NUCLEOTIDE SEQUENCE [LARGE SCALE GENOMIC DNA]</scope>
    <source>
        <strain evidence="1 2">DSM 14713</strain>
    </source>
</reference>
<dbReference type="KEGG" id="mbd:MEBOL_006763"/>
<dbReference type="AlphaFoldDB" id="A0A250IPV3"/>
<evidence type="ECO:0000313" key="2">
    <source>
        <dbReference type="Proteomes" id="UP000217289"/>
    </source>
</evidence>